<proteinExistence type="predicted"/>
<dbReference type="AlphaFoldDB" id="A0A836I702"/>
<feature type="region of interest" description="Disordered" evidence="2">
    <location>
        <begin position="58"/>
        <end position="79"/>
    </location>
</feature>
<keyword evidence="4" id="KW-1185">Reference proteome</keyword>
<accession>A0A836I702</accession>
<name>A0A836I702_9TRYP</name>
<evidence type="ECO:0000256" key="2">
    <source>
        <dbReference type="SAM" id="MobiDB-lite"/>
    </source>
</evidence>
<keyword evidence="1" id="KW-0175">Coiled coil</keyword>
<feature type="coiled-coil region" evidence="1">
    <location>
        <begin position="612"/>
        <end position="646"/>
    </location>
</feature>
<dbReference type="Proteomes" id="UP000674318">
    <property type="component" value="Unassembled WGS sequence"/>
</dbReference>
<dbReference type="RefSeq" id="XP_067757546.1">
    <property type="nucleotide sequence ID" value="XM_067901840.1"/>
</dbReference>
<reference evidence="3 4" key="1">
    <citation type="submission" date="2021-02" db="EMBL/GenBank/DDBJ databases">
        <title>Porcisia hertigi Genome sequencing and assembly.</title>
        <authorList>
            <person name="Almutairi H."/>
            <person name="Gatherer D."/>
        </authorList>
    </citation>
    <scope>NUCLEOTIDE SEQUENCE [LARGE SCALE GENOMIC DNA]</scope>
    <source>
        <strain evidence="3 4">C119</strain>
    </source>
</reference>
<organism evidence="3 4">
    <name type="scientific">Porcisia hertigi</name>
    <dbReference type="NCBI Taxonomy" id="2761500"/>
    <lineage>
        <taxon>Eukaryota</taxon>
        <taxon>Discoba</taxon>
        <taxon>Euglenozoa</taxon>
        <taxon>Kinetoplastea</taxon>
        <taxon>Metakinetoplastina</taxon>
        <taxon>Trypanosomatida</taxon>
        <taxon>Trypanosomatidae</taxon>
        <taxon>Leishmaniinae</taxon>
        <taxon>Porcisia</taxon>
    </lineage>
</organism>
<dbReference type="InterPro" id="IPR036322">
    <property type="entry name" value="WD40_repeat_dom_sf"/>
</dbReference>
<dbReference type="KEGG" id="phet:94291917"/>
<comment type="caution">
    <text evidence="3">The sequence shown here is derived from an EMBL/GenBank/DDBJ whole genome shotgun (WGS) entry which is preliminary data.</text>
</comment>
<dbReference type="OrthoDB" id="272767at2759"/>
<protein>
    <submittedName>
        <fullName evidence="3">Uncharacterized protein</fullName>
    </submittedName>
</protein>
<evidence type="ECO:0000256" key="1">
    <source>
        <dbReference type="SAM" id="Coils"/>
    </source>
</evidence>
<gene>
    <name evidence="3" type="ORF">JKF63_05887</name>
</gene>
<dbReference type="GeneID" id="94291917"/>
<sequence>MHFKGFQCTQKGRLRLSGESRGGTIHVDDFGGIWATSEDAQEVLYYAPHTLAAAMDQQRQVSLPPSTPGDPVESLSSSSPAHTVAFRCHTPTSEKGDASQDDRISAVFSFNRDVCDATGPRRDVCIVTQCGVLVFIRVPFGDGEEPSLLGSALQPYQEVCLGMRVCAATVTSGTAQHLVLCCYDGFFTEVIRAAVVAVNANSAEPLDSAVSATGDGECEVDATGLFRVEGRIATILHDPGLDVLVTISDTGYVDVWDAVSAQDATAIYGSLSWDCNRYGAPTCALLCRNYLWVGLTTGQLLVFPFSSCRGATSIPLSYSPQALRSHTSRITTLLSVSLGTVVWSCAADSPKVNVWDAASAVLSGSFVFPNSGLASWQVGATQVRTALWGIEGTTGELSFIQVTRSLSDSNGIQARNPEETSAQRRGEALLHAYQTVWRSVAQQLRHVLLGDAEDAHVDAGEATSSALQLMGNDASGVGDISDVVGAIHQMRKAARQLRAAHHRGDHRGEEKPTGLPSLIEAAVACHEQQGRVSHEVEALLRSLNAFSSKATCFTSLEEVAEEMILLRARVEELQLELTRMGDCRDDDTVIKTGEETANEIIAKELQGTQHTLSFALNENAELRAQLSEAQSEVTSLTSQLAQTQQLLEASGEEVGQLRRSLLAAKRAAEVTASDVSSIFEMESRLHESQGVIAELSAKVDSLVNEAGATSVLLQAFQEKQVAAKEVLQRVLRSQNDLADDVGAFVDTVGAAIVAFKKRHNDTLSEPAAAAAAALTVVVEEEMNRLEESIENRLNDQQMWFHSLSQELKVTLA</sequence>
<dbReference type="EMBL" id="JAFJZO010000020">
    <property type="protein sequence ID" value="KAG5506384.1"/>
    <property type="molecule type" value="Genomic_DNA"/>
</dbReference>
<dbReference type="SUPFAM" id="SSF50978">
    <property type="entry name" value="WD40 repeat-like"/>
    <property type="match status" value="1"/>
</dbReference>
<evidence type="ECO:0000313" key="4">
    <source>
        <dbReference type="Proteomes" id="UP000674318"/>
    </source>
</evidence>
<evidence type="ECO:0000313" key="3">
    <source>
        <dbReference type="EMBL" id="KAG5506384.1"/>
    </source>
</evidence>